<accession>A0A2S6MXK5</accession>
<evidence type="ECO:0000313" key="1">
    <source>
        <dbReference type="EMBL" id="PPQ27102.1"/>
    </source>
</evidence>
<dbReference type="EMBL" id="NHRY01000263">
    <property type="protein sequence ID" value="PPQ27102.1"/>
    <property type="molecule type" value="Genomic_DNA"/>
</dbReference>
<sequence length="103" mass="10944">MAAPFCLTSQVLQPQCIYYDAQLCARDAAQQKNAVCSANPAEMPLSANVGQYCVVTSARSSNCTYADRQTCARAATEQRGTCVIAPTRQSVGAPDPYSAQNGF</sequence>
<keyword evidence="2" id="KW-1185">Reference proteome</keyword>
<name>A0A2S6MXK5_RHOGL</name>
<dbReference type="AlphaFoldDB" id="A0A2S6MXK5"/>
<organism evidence="1 2">
    <name type="scientific">Rhodopila globiformis</name>
    <name type="common">Rhodopseudomonas globiformis</name>
    <dbReference type="NCBI Taxonomy" id="1071"/>
    <lineage>
        <taxon>Bacteria</taxon>
        <taxon>Pseudomonadati</taxon>
        <taxon>Pseudomonadota</taxon>
        <taxon>Alphaproteobacteria</taxon>
        <taxon>Acetobacterales</taxon>
        <taxon>Acetobacteraceae</taxon>
        <taxon>Rhodopila</taxon>
    </lineage>
</organism>
<proteinExistence type="predicted"/>
<evidence type="ECO:0000313" key="2">
    <source>
        <dbReference type="Proteomes" id="UP000239724"/>
    </source>
</evidence>
<gene>
    <name evidence="1" type="ORF">CCS01_28645</name>
</gene>
<reference evidence="1 2" key="1">
    <citation type="journal article" date="2018" name="Arch. Microbiol.">
        <title>New insights into the metabolic potential of the phototrophic purple bacterium Rhodopila globiformis DSM 161(T) from its draft genome sequence and evidence for a vanadium-dependent nitrogenase.</title>
        <authorList>
            <person name="Imhoff J.F."/>
            <person name="Rahn T."/>
            <person name="Kunzel S."/>
            <person name="Neulinger S.C."/>
        </authorList>
    </citation>
    <scope>NUCLEOTIDE SEQUENCE [LARGE SCALE GENOMIC DNA]</scope>
    <source>
        <strain evidence="1 2">DSM 161</strain>
    </source>
</reference>
<comment type="caution">
    <text evidence="1">The sequence shown here is derived from an EMBL/GenBank/DDBJ whole genome shotgun (WGS) entry which is preliminary data.</text>
</comment>
<dbReference type="Proteomes" id="UP000239724">
    <property type="component" value="Unassembled WGS sequence"/>
</dbReference>
<protein>
    <submittedName>
        <fullName evidence="1">Uncharacterized protein</fullName>
    </submittedName>
</protein>